<evidence type="ECO:0000256" key="2">
    <source>
        <dbReference type="ARBA" id="ARBA00023015"/>
    </source>
</evidence>
<organism evidence="6 7">
    <name type="scientific">Celeribacter persicus</name>
    <dbReference type="NCBI Taxonomy" id="1651082"/>
    <lineage>
        <taxon>Bacteria</taxon>
        <taxon>Pseudomonadati</taxon>
        <taxon>Pseudomonadota</taxon>
        <taxon>Alphaproteobacteria</taxon>
        <taxon>Rhodobacterales</taxon>
        <taxon>Roseobacteraceae</taxon>
        <taxon>Celeribacter</taxon>
    </lineage>
</organism>
<proteinExistence type="inferred from homology"/>
<protein>
    <submittedName>
        <fullName evidence="6">Winged helix-turn-helix DNA-binding protein</fullName>
    </submittedName>
</protein>
<reference evidence="6 7" key="1">
    <citation type="submission" date="2018-04" db="EMBL/GenBank/DDBJ databases">
        <title>Genomic Encyclopedia of Archaeal and Bacterial Type Strains, Phase II (KMG-II): from individual species to whole genera.</title>
        <authorList>
            <person name="Goeker M."/>
        </authorList>
    </citation>
    <scope>NUCLEOTIDE SEQUENCE [LARGE SCALE GENOMIC DNA]</scope>
    <source>
        <strain evidence="6 7">DSM 100434</strain>
    </source>
</reference>
<dbReference type="EMBL" id="QAOH01000022">
    <property type="protein sequence ID" value="PTQ66847.1"/>
    <property type="molecule type" value="Genomic_DNA"/>
</dbReference>
<keyword evidence="4" id="KW-0804">Transcription</keyword>
<dbReference type="InterPro" id="IPR010982">
    <property type="entry name" value="Lambda_DNA-bd_dom_sf"/>
</dbReference>
<dbReference type="Gene3D" id="1.10.260.40">
    <property type="entry name" value="lambda repressor-like DNA-binding domains"/>
    <property type="match status" value="1"/>
</dbReference>
<dbReference type="SUPFAM" id="SSF47413">
    <property type="entry name" value="lambda repressor-like DNA-binding domains"/>
    <property type="match status" value="1"/>
</dbReference>
<evidence type="ECO:0000259" key="5">
    <source>
        <dbReference type="Pfam" id="PF13693"/>
    </source>
</evidence>
<keyword evidence="2" id="KW-0805">Transcription regulation</keyword>
<comment type="caution">
    <text evidence="6">The sequence shown here is derived from an EMBL/GenBank/DDBJ whole genome shotgun (WGS) entry which is preliminary data.</text>
</comment>
<evidence type="ECO:0000256" key="3">
    <source>
        <dbReference type="ARBA" id="ARBA00023125"/>
    </source>
</evidence>
<name>A0A2T5H5M0_9RHOB</name>
<evidence type="ECO:0000256" key="4">
    <source>
        <dbReference type="ARBA" id="ARBA00023163"/>
    </source>
</evidence>
<evidence type="ECO:0000313" key="7">
    <source>
        <dbReference type="Proteomes" id="UP000244077"/>
    </source>
</evidence>
<evidence type="ECO:0000256" key="1">
    <source>
        <dbReference type="ARBA" id="ARBA00006157"/>
    </source>
</evidence>
<dbReference type="RefSeq" id="WP_107817925.1">
    <property type="nucleotide sequence ID" value="NZ_QAOH01000022.1"/>
</dbReference>
<comment type="similarity">
    <text evidence="1">Belongs to the ner transcriptional regulatory family.</text>
</comment>
<dbReference type="AlphaFoldDB" id="A0A2T5H5M0"/>
<keyword evidence="3 6" id="KW-0238">DNA-binding</keyword>
<dbReference type="GO" id="GO:0003677">
    <property type="term" value="F:DNA binding"/>
    <property type="evidence" value="ECO:0007669"/>
    <property type="project" value="UniProtKB-KW"/>
</dbReference>
<evidence type="ECO:0000313" key="6">
    <source>
        <dbReference type="EMBL" id="PTQ66847.1"/>
    </source>
</evidence>
<dbReference type="Proteomes" id="UP000244077">
    <property type="component" value="Unassembled WGS sequence"/>
</dbReference>
<gene>
    <name evidence="6" type="ORF">C8N42_12235</name>
</gene>
<sequence length="77" mass="8598">MRVDRVRHERIKCALRISGSSFSDIAAELGIKPHSVSEVSLGTSRSRRVERALATALSTPVETLFDDRYGDQHDLET</sequence>
<dbReference type="Pfam" id="PF13693">
    <property type="entry name" value="HTH_35"/>
    <property type="match status" value="1"/>
</dbReference>
<accession>A0A2T5H5M0</accession>
<dbReference type="OrthoDB" id="5405994at2"/>
<keyword evidence="7" id="KW-1185">Reference proteome</keyword>
<dbReference type="InterPro" id="IPR038722">
    <property type="entry name" value="Ner_HTH_dom"/>
</dbReference>
<feature type="domain" description="Ner winged helix-turn-helix DNA-binding" evidence="5">
    <location>
        <begin position="9"/>
        <end position="72"/>
    </location>
</feature>